<proteinExistence type="predicted"/>
<organism evidence="1 2">
    <name type="scientific">Caerostris darwini</name>
    <dbReference type="NCBI Taxonomy" id="1538125"/>
    <lineage>
        <taxon>Eukaryota</taxon>
        <taxon>Metazoa</taxon>
        <taxon>Ecdysozoa</taxon>
        <taxon>Arthropoda</taxon>
        <taxon>Chelicerata</taxon>
        <taxon>Arachnida</taxon>
        <taxon>Araneae</taxon>
        <taxon>Araneomorphae</taxon>
        <taxon>Entelegynae</taxon>
        <taxon>Araneoidea</taxon>
        <taxon>Araneidae</taxon>
        <taxon>Caerostris</taxon>
    </lineage>
</organism>
<sequence length="137" mass="15435">MKNRRTAVPKALISGMASCLLASDYRKGHLRREIRLTRKTFRWPDEELLVTYTGGEGPEVRSTWSGSCGRGEQVASSMQIRMDGERSGSNGALIKRQNMFRHFLTFLWPHLGSIDFCPLFSISTNRVGVGTSLVRRS</sequence>
<dbReference type="Proteomes" id="UP001054837">
    <property type="component" value="Unassembled WGS sequence"/>
</dbReference>
<dbReference type="EMBL" id="BPLQ01007064">
    <property type="protein sequence ID" value="GIY27551.1"/>
    <property type="molecule type" value="Genomic_DNA"/>
</dbReference>
<gene>
    <name evidence="1" type="ORF">CDAR_497281</name>
</gene>
<comment type="caution">
    <text evidence="1">The sequence shown here is derived from an EMBL/GenBank/DDBJ whole genome shotgun (WGS) entry which is preliminary data.</text>
</comment>
<accession>A0AAV4S4S9</accession>
<evidence type="ECO:0008006" key="3">
    <source>
        <dbReference type="Google" id="ProtNLM"/>
    </source>
</evidence>
<protein>
    <recommendedName>
        <fullName evidence="3">Secreted protein</fullName>
    </recommendedName>
</protein>
<dbReference type="AlphaFoldDB" id="A0AAV4S4S9"/>
<name>A0AAV4S4S9_9ARAC</name>
<keyword evidence="2" id="KW-1185">Reference proteome</keyword>
<evidence type="ECO:0000313" key="2">
    <source>
        <dbReference type="Proteomes" id="UP001054837"/>
    </source>
</evidence>
<reference evidence="1 2" key="1">
    <citation type="submission" date="2021-06" db="EMBL/GenBank/DDBJ databases">
        <title>Caerostris darwini draft genome.</title>
        <authorList>
            <person name="Kono N."/>
            <person name="Arakawa K."/>
        </authorList>
    </citation>
    <scope>NUCLEOTIDE SEQUENCE [LARGE SCALE GENOMIC DNA]</scope>
</reference>
<evidence type="ECO:0000313" key="1">
    <source>
        <dbReference type="EMBL" id="GIY27551.1"/>
    </source>
</evidence>